<feature type="transmembrane region" description="Helical" evidence="1">
    <location>
        <begin position="395"/>
        <end position="413"/>
    </location>
</feature>
<keyword evidence="3" id="KW-1185">Reference proteome</keyword>
<keyword evidence="1" id="KW-0812">Transmembrane</keyword>
<feature type="transmembrane region" description="Helical" evidence="1">
    <location>
        <begin position="425"/>
        <end position="443"/>
    </location>
</feature>
<sequence length="569" mass="63360">MPKRQRRLRPGRPLPTTMEERFTWDPEAVTPADKREIYPFFALGVILAFVALIVCYRKQYMLLYGDAVAHLGIARRIVDAHYPGLAQLGGVWLPLPHLLMLPFIKSMAMWQTGFAALPMSIASYALSVTGVWRLARSLVRPRWAFVATAFYALNPNLLYLSTTAMTETLFLALFIWTVVVTMEAIAAMRAGKPSTANARMIVAGLLIVGQVFTRYDGWIIGAVVWLVLAIAWWRSPQRAKMQTSFIVFTLLCVAGPLVWFWYNAHFEHDWLDFMRGPYSAKAIERKTAPPGQHYRGWHNPAWALLFYLRTAQVDAAAWETGFGLLIASLYGLYVSARRRAVQAVSLRGETAAALLWVPLPFYIYSIAYGSVPIFIPQLWPHSYYNARYGMELLPALAIYAALAGESFELWFRAPGTTVRILAARFIQPIALVLCAGNCLWMMYKIPSVLKEGIVNASTRVPFERSLASVLIGFGPDVPVMMSTSAHIGAVQTAGRNLTSMVSENDEVSWEKGLADPAHNAQFVIAMKGDPVEAAVKAHPEGLKELEVICTSGQPCATVYQSELYAAPTR</sequence>
<feature type="transmembrane region" description="Helical" evidence="1">
    <location>
        <begin position="245"/>
        <end position="262"/>
    </location>
</feature>
<feature type="transmembrane region" description="Helical" evidence="1">
    <location>
        <begin position="110"/>
        <end position="131"/>
    </location>
</feature>
<evidence type="ECO:0000313" key="2">
    <source>
        <dbReference type="EMBL" id="MFC6647231.1"/>
    </source>
</evidence>
<dbReference type="EMBL" id="JBHSWI010000001">
    <property type="protein sequence ID" value="MFC6647231.1"/>
    <property type="molecule type" value="Genomic_DNA"/>
</dbReference>
<organism evidence="2 3">
    <name type="scientific">Granulicella cerasi</name>
    <dbReference type="NCBI Taxonomy" id="741063"/>
    <lineage>
        <taxon>Bacteria</taxon>
        <taxon>Pseudomonadati</taxon>
        <taxon>Acidobacteriota</taxon>
        <taxon>Terriglobia</taxon>
        <taxon>Terriglobales</taxon>
        <taxon>Acidobacteriaceae</taxon>
        <taxon>Granulicella</taxon>
    </lineage>
</organism>
<gene>
    <name evidence="2" type="ORF">ACFQBQ_16975</name>
</gene>
<accession>A0ABW1ZEU6</accession>
<comment type="caution">
    <text evidence="2">The sequence shown here is derived from an EMBL/GenBank/DDBJ whole genome shotgun (WGS) entry which is preliminary data.</text>
</comment>
<feature type="transmembrane region" description="Helical" evidence="1">
    <location>
        <begin position="218"/>
        <end position="233"/>
    </location>
</feature>
<feature type="transmembrane region" description="Helical" evidence="1">
    <location>
        <begin position="168"/>
        <end position="188"/>
    </location>
</feature>
<feature type="transmembrane region" description="Helical" evidence="1">
    <location>
        <begin position="353"/>
        <end position="375"/>
    </location>
</feature>
<feature type="transmembrane region" description="Helical" evidence="1">
    <location>
        <begin position="37"/>
        <end position="56"/>
    </location>
</feature>
<evidence type="ECO:0000256" key="1">
    <source>
        <dbReference type="SAM" id="Phobius"/>
    </source>
</evidence>
<name>A0ABW1ZEU6_9BACT</name>
<evidence type="ECO:0000313" key="3">
    <source>
        <dbReference type="Proteomes" id="UP001596391"/>
    </source>
</evidence>
<protein>
    <recommendedName>
        <fullName evidence="4">Glycosyltransferase RgtA/B/C/D-like domain-containing protein</fullName>
    </recommendedName>
</protein>
<evidence type="ECO:0008006" key="4">
    <source>
        <dbReference type="Google" id="ProtNLM"/>
    </source>
</evidence>
<dbReference type="RefSeq" id="WP_263370859.1">
    <property type="nucleotide sequence ID" value="NZ_JAGSYD010000002.1"/>
</dbReference>
<reference evidence="3" key="1">
    <citation type="journal article" date="2019" name="Int. J. Syst. Evol. Microbiol.">
        <title>The Global Catalogue of Microorganisms (GCM) 10K type strain sequencing project: providing services to taxonomists for standard genome sequencing and annotation.</title>
        <authorList>
            <consortium name="The Broad Institute Genomics Platform"/>
            <consortium name="The Broad Institute Genome Sequencing Center for Infectious Disease"/>
            <person name="Wu L."/>
            <person name="Ma J."/>
        </authorList>
    </citation>
    <scope>NUCLEOTIDE SEQUENCE [LARGE SCALE GENOMIC DNA]</scope>
    <source>
        <strain evidence="3">CGMCC 1.16026</strain>
    </source>
</reference>
<feature type="transmembrane region" description="Helical" evidence="1">
    <location>
        <begin position="315"/>
        <end position="333"/>
    </location>
</feature>
<keyword evidence="1" id="KW-0472">Membrane</keyword>
<dbReference type="Proteomes" id="UP001596391">
    <property type="component" value="Unassembled WGS sequence"/>
</dbReference>
<proteinExistence type="predicted"/>
<keyword evidence="1" id="KW-1133">Transmembrane helix</keyword>